<dbReference type="PANTHER" id="PTHR24394:SF29">
    <property type="entry name" value="MYONEURIN"/>
    <property type="match status" value="1"/>
</dbReference>
<keyword evidence="2" id="KW-0479">Metal-binding</keyword>
<dbReference type="Proteomes" id="UP001148838">
    <property type="component" value="Unassembled WGS sequence"/>
</dbReference>
<evidence type="ECO:0000313" key="9">
    <source>
        <dbReference type="EMBL" id="KAJ4425747.1"/>
    </source>
</evidence>
<keyword evidence="3" id="KW-0677">Repeat</keyword>
<dbReference type="PROSITE" id="PS00028">
    <property type="entry name" value="ZINC_FINGER_C2H2_1"/>
    <property type="match status" value="3"/>
</dbReference>
<evidence type="ECO:0000256" key="1">
    <source>
        <dbReference type="ARBA" id="ARBA00004123"/>
    </source>
</evidence>
<dbReference type="SUPFAM" id="SSF57667">
    <property type="entry name" value="beta-beta-alpha zinc fingers"/>
    <property type="match status" value="3"/>
</dbReference>
<keyword evidence="5" id="KW-0862">Zinc</keyword>
<dbReference type="InterPro" id="IPR036236">
    <property type="entry name" value="Znf_C2H2_sf"/>
</dbReference>
<evidence type="ECO:0000259" key="8">
    <source>
        <dbReference type="PROSITE" id="PS50157"/>
    </source>
</evidence>
<dbReference type="Gene3D" id="3.30.160.60">
    <property type="entry name" value="Classic Zinc Finger"/>
    <property type="match status" value="4"/>
</dbReference>
<reference evidence="9 10" key="1">
    <citation type="journal article" date="2022" name="Allergy">
        <title>Genome assembly and annotation of Periplaneta americana reveal a comprehensive cockroach allergen profile.</title>
        <authorList>
            <person name="Wang L."/>
            <person name="Xiong Q."/>
            <person name="Saelim N."/>
            <person name="Wang L."/>
            <person name="Nong W."/>
            <person name="Wan A.T."/>
            <person name="Shi M."/>
            <person name="Liu X."/>
            <person name="Cao Q."/>
            <person name="Hui J.H.L."/>
            <person name="Sookrung N."/>
            <person name="Leung T.F."/>
            <person name="Tungtrongchitr A."/>
            <person name="Tsui S.K.W."/>
        </authorList>
    </citation>
    <scope>NUCLEOTIDE SEQUENCE [LARGE SCALE GENOMIC DNA]</scope>
    <source>
        <strain evidence="9">PWHHKU_190912</strain>
    </source>
</reference>
<name>A0ABQ8RVU9_PERAM</name>
<organism evidence="9 10">
    <name type="scientific">Periplaneta americana</name>
    <name type="common">American cockroach</name>
    <name type="synonym">Blatta americana</name>
    <dbReference type="NCBI Taxonomy" id="6978"/>
    <lineage>
        <taxon>Eukaryota</taxon>
        <taxon>Metazoa</taxon>
        <taxon>Ecdysozoa</taxon>
        <taxon>Arthropoda</taxon>
        <taxon>Hexapoda</taxon>
        <taxon>Insecta</taxon>
        <taxon>Pterygota</taxon>
        <taxon>Neoptera</taxon>
        <taxon>Polyneoptera</taxon>
        <taxon>Dictyoptera</taxon>
        <taxon>Blattodea</taxon>
        <taxon>Blattoidea</taxon>
        <taxon>Blattidae</taxon>
        <taxon>Blattinae</taxon>
        <taxon>Periplaneta</taxon>
    </lineage>
</organism>
<keyword evidence="6" id="KW-0539">Nucleus</keyword>
<keyword evidence="10" id="KW-1185">Reference proteome</keyword>
<keyword evidence="4 7" id="KW-0863">Zinc-finger</keyword>
<feature type="domain" description="C2H2-type" evidence="8">
    <location>
        <begin position="138"/>
        <end position="165"/>
    </location>
</feature>
<dbReference type="InterPro" id="IPR013087">
    <property type="entry name" value="Znf_C2H2_type"/>
</dbReference>
<comment type="caution">
    <text evidence="9">The sequence shown here is derived from an EMBL/GenBank/DDBJ whole genome shotgun (WGS) entry which is preliminary data.</text>
</comment>
<dbReference type="PROSITE" id="PS50157">
    <property type="entry name" value="ZINC_FINGER_C2H2_2"/>
    <property type="match status" value="3"/>
</dbReference>
<accession>A0ABQ8RVU9</accession>
<evidence type="ECO:0000256" key="4">
    <source>
        <dbReference type="ARBA" id="ARBA00022771"/>
    </source>
</evidence>
<comment type="subcellular location">
    <subcellularLocation>
        <location evidence="1">Nucleus</location>
    </subcellularLocation>
</comment>
<protein>
    <recommendedName>
        <fullName evidence="8">C2H2-type domain-containing protein</fullName>
    </recommendedName>
</protein>
<evidence type="ECO:0000256" key="5">
    <source>
        <dbReference type="ARBA" id="ARBA00022833"/>
    </source>
</evidence>
<dbReference type="EMBL" id="JAJSOF020000042">
    <property type="protein sequence ID" value="KAJ4425747.1"/>
    <property type="molecule type" value="Genomic_DNA"/>
</dbReference>
<evidence type="ECO:0000256" key="3">
    <source>
        <dbReference type="ARBA" id="ARBA00022737"/>
    </source>
</evidence>
<evidence type="ECO:0000256" key="2">
    <source>
        <dbReference type="ARBA" id="ARBA00022723"/>
    </source>
</evidence>
<evidence type="ECO:0000256" key="7">
    <source>
        <dbReference type="PROSITE-ProRule" id="PRU00042"/>
    </source>
</evidence>
<sequence>MTRFYRNKYQDLWEESCAVKQEQLSDVSVQDDDLAERSVQVECRDVDSLLGAAHKCGVCNQHCDDLEDHECTRPFKCDVCDKRFRNKKNVKVHMGCHTVHVRIHTGEKPFNCAVCNKDFRNKRDIYVHMRSHTGENPFTCKFCGRGFRYSNHLKVHVRIHTGEKPFKCDTCGKVFRNSYNLKTNLYFAYQQNMI</sequence>
<feature type="domain" description="C2H2-type" evidence="8">
    <location>
        <begin position="110"/>
        <end position="137"/>
    </location>
</feature>
<proteinExistence type="predicted"/>
<feature type="domain" description="C2H2-type" evidence="8">
    <location>
        <begin position="75"/>
        <end position="109"/>
    </location>
</feature>
<dbReference type="SMART" id="SM00355">
    <property type="entry name" value="ZnF_C2H2"/>
    <property type="match status" value="3"/>
</dbReference>
<evidence type="ECO:0000256" key="6">
    <source>
        <dbReference type="ARBA" id="ARBA00023242"/>
    </source>
</evidence>
<evidence type="ECO:0000313" key="10">
    <source>
        <dbReference type="Proteomes" id="UP001148838"/>
    </source>
</evidence>
<gene>
    <name evidence="9" type="ORF">ANN_27943</name>
</gene>
<dbReference type="PANTHER" id="PTHR24394">
    <property type="entry name" value="ZINC FINGER PROTEIN"/>
    <property type="match status" value="1"/>
</dbReference>
<dbReference type="Pfam" id="PF00096">
    <property type="entry name" value="zf-C2H2"/>
    <property type="match status" value="4"/>
</dbReference>